<reference evidence="1" key="1">
    <citation type="submission" date="2022-01" db="EMBL/GenBank/DDBJ databases">
        <authorList>
            <person name="King R."/>
        </authorList>
    </citation>
    <scope>NUCLEOTIDE SEQUENCE</scope>
</reference>
<dbReference type="GO" id="GO:0043248">
    <property type="term" value="P:proteasome assembly"/>
    <property type="evidence" value="ECO:0007669"/>
    <property type="project" value="InterPro"/>
</dbReference>
<dbReference type="Proteomes" id="UP001153620">
    <property type="component" value="Chromosome 1"/>
</dbReference>
<name>A0A9N9WIY9_9DIPT</name>
<proteinExistence type="predicted"/>
<accession>A0A9N9WIY9</accession>
<dbReference type="Pfam" id="PF16093">
    <property type="entry name" value="PAC4"/>
    <property type="match status" value="1"/>
</dbReference>
<reference evidence="1" key="2">
    <citation type="submission" date="2022-10" db="EMBL/GenBank/DDBJ databases">
        <authorList>
            <consortium name="ENA_rothamsted_submissions"/>
            <consortium name="culmorum"/>
            <person name="King R."/>
        </authorList>
    </citation>
    <scope>NUCLEOTIDE SEQUENCE</scope>
</reference>
<dbReference type="EMBL" id="OU895877">
    <property type="protein sequence ID" value="CAG9797163.1"/>
    <property type="molecule type" value="Genomic_DNA"/>
</dbReference>
<organism evidence="1 2">
    <name type="scientific">Chironomus riparius</name>
    <dbReference type="NCBI Taxonomy" id="315576"/>
    <lineage>
        <taxon>Eukaryota</taxon>
        <taxon>Metazoa</taxon>
        <taxon>Ecdysozoa</taxon>
        <taxon>Arthropoda</taxon>
        <taxon>Hexapoda</taxon>
        <taxon>Insecta</taxon>
        <taxon>Pterygota</taxon>
        <taxon>Neoptera</taxon>
        <taxon>Endopterygota</taxon>
        <taxon>Diptera</taxon>
        <taxon>Nematocera</taxon>
        <taxon>Chironomoidea</taxon>
        <taxon>Chironomidae</taxon>
        <taxon>Chironominae</taxon>
        <taxon>Chironomus</taxon>
    </lineage>
</organism>
<dbReference type="PANTHER" id="PTHR33559:SF1">
    <property type="entry name" value="PROTEASOME ASSEMBLY CHAPERONE 4"/>
    <property type="match status" value="1"/>
</dbReference>
<dbReference type="AlphaFoldDB" id="A0A9N9WIY9"/>
<gene>
    <name evidence="1" type="ORF">CHIRRI_LOCUS163</name>
</gene>
<evidence type="ECO:0000313" key="2">
    <source>
        <dbReference type="Proteomes" id="UP001153620"/>
    </source>
</evidence>
<dbReference type="InterPro" id="IPR032157">
    <property type="entry name" value="PAC4"/>
</dbReference>
<dbReference type="OrthoDB" id="368507at2759"/>
<keyword evidence="2" id="KW-1185">Reference proteome</keyword>
<dbReference type="PANTHER" id="PTHR33559">
    <property type="entry name" value="PROTEASOME ASSEMBLY CHAPERONE 4"/>
    <property type="match status" value="1"/>
</dbReference>
<sequence>MKSTSSTFVSHLFTGEVSGQTVNYRILRMQDSVFIYIGKKDEEVLDGLAVGLLSPYQDREAVTTSILESTESFDIAQKLAVKLNKPVFVSCNMNVDRLIAPVIESHLIQEIKERPEFF</sequence>
<protein>
    <submittedName>
        <fullName evidence="1">Uncharacterized protein</fullName>
    </submittedName>
</protein>
<evidence type="ECO:0000313" key="1">
    <source>
        <dbReference type="EMBL" id="CAG9797163.1"/>
    </source>
</evidence>